<dbReference type="RefSeq" id="WP_094021868.1">
    <property type="nucleotide sequence ID" value="NZ_FXYF01000008.1"/>
</dbReference>
<feature type="transmembrane region" description="Helical" evidence="5">
    <location>
        <begin position="171"/>
        <end position="190"/>
    </location>
</feature>
<proteinExistence type="predicted"/>
<feature type="transmembrane region" description="Helical" evidence="5">
    <location>
        <begin position="107"/>
        <end position="133"/>
    </location>
</feature>
<dbReference type="Proteomes" id="UP000207598">
    <property type="component" value="Unassembled WGS sequence"/>
</dbReference>
<dbReference type="Gene3D" id="1.20.1250.20">
    <property type="entry name" value="MFS general substrate transporter like domains"/>
    <property type="match status" value="2"/>
</dbReference>
<organism evidence="6 7">
    <name type="scientific">Maliponia aquimaris</name>
    <dbReference type="NCBI Taxonomy" id="1673631"/>
    <lineage>
        <taxon>Bacteria</taxon>
        <taxon>Pseudomonadati</taxon>
        <taxon>Pseudomonadota</taxon>
        <taxon>Alphaproteobacteria</taxon>
        <taxon>Rhodobacterales</taxon>
        <taxon>Paracoccaceae</taxon>
        <taxon>Maliponia</taxon>
    </lineage>
</organism>
<keyword evidence="2 5" id="KW-1133">Transmembrane helix</keyword>
<dbReference type="EMBL" id="FXYF01000008">
    <property type="protein sequence ID" value="SMX44785.1"/>
    <property type="molecule type" value="Genomic_DNA"/>
</dbReference>
<feature type="transmembrane region" description="Helical" evidence="5">
    <location>
        <begin position="287"/>
        <end position="303"/>
    </location>
</feature>
<feature type="transmembrane region" description="Helical" evidence="5">
    <location>
        <begin position="219"/>
        <end position="236"/>
    </location>
</feature>
<feature type="transmembrane region" description="Helical" evidence="5">
    <location>
        <begin position="355"/>
        <end position="385"/>
    </location>
</feature>
<dbReference type="SUPFAM" id="SSF103473">
    <property type="entry name" value="MFS general substrate transporter"/>
    <property type="match status" value="1"/>
</dbReference>
<feature type="region of interest" description="Disordered" evidence="4">
    <location>
        <begin position="400"/>
        <end position="426"/>
    </location>
</feature>
<feature type="transmembrane region" description="Helical" evidence="5">
    <location>
        <begin position="145"/>
        <end position="165"/>
    </location>
</feature>
<feature type="transmembrane region" description="Helical" evidence="5">
    <location>
        <begin position="256"/>
        <end position="275"/>
    </location>
</feature>
<evidence type="ECO:0000256" key="5">
    <source>
        <dbReference type="SAM" id="Phobius"/>
    </source>
</evidence>
<dbReference type="AlphaFoldDB" id="A0A238KPR5"/>
<feature type="transmembrane region" description="Helical" evidence="5">
    <location>
        <begin position="82"/>
        <end position="101"/>
    </location>
</feature>
<feature type="compositionally biased region" description="Basic and acidic residues" evidence="4">
    <location>
        <begin position="417"/>
        <end position="426"/>
    </location>
</feature>
<evidence type="ECO:0000256" key="3">
    <source>
        <dbReference type="ARBA" id="ARBA00023136"/>
    </source>
</evidence>
<dbReference type="GO" id="GO:0022857">
    <property type="term" value="F:transmembrane transporter activity"/>
    <property type="evidence" value="ECO:0007669"/>
    <property type="project" value="InterPro"/>
</dbReference>
<name>A0A238KPR5_9RHOB</name>
<gene>
    <name evidence="6" type="ORF">MAA8898_03059</name>
</gene>
<dbReference type="InterPro" id="IPR011701">
    <property type="entry name" value="MFS"/>
</dbReference>
<evidence type="ECO:0000256" key="2">
    <source>
        <dbReference type="ARBA" id="ARBA00022989"/>
    </source>
</evidence>
<evidence type="ECO:0000313" key="7">
    <source>
        <dbReference type="Proteomes" id="UP000207598"/>
    </source>
</evidence>
<evidence type="ECO:0000256" key="4">
    <source>
        <dbReference type="SAM" id="MobiDB-lite"/>
    </source>
</evidence>
<accession>A0A238KPR5</accession>
<dbReference type="Pfam" id="PF07690">
    <property type="entry name" value="MFS_1"/>
    <property type="match status" value="1"/>
</dbReference>
<dbReference type="InterPro" id="IPR036259">
    <property type="entry name" value="MFS_trans_sf"/>
</dbReference>
<keyword evidence="3 5" id="KW-0472">Membrane</keyword>
<dbReference type="OrthoDB" id="9808182at2"/>
<evidence type="ECO:0000313" key="6">
    <source>
        <dbReference type="EMBL" id="SMX44785.1"/>
    </source>
</evidence>
<reference evidence="6 7" key="1">
    <citation type="submission" date="2017-05" db="EMBL/GenBank/DDBJ databases">
        <authorList>
            <person name="Song R."/>
            <person name="Chenine A.L."/>
            <person name="Ruprecht R.M."/>
        </authorList>
    </citation>
    <scope>NUCLEOTIDE SEQUENCE [LARGE SCALE GENOMIC DNA]</scope>
    <source>
        <strain evidence="6 7">CECT 8898</strain>
    </source>
</reference>
<keyword evidence="1 5" id="KW-0812">Transmembrane</keyword>
<feature type="transmembrane region" description="Helical" evidence="5">
    <location>
        <begin position="56"/>
        <end position="75"/>
    </location>
</feature>
<feature type="transmembrane region" description="Helical" evidence="5">
    <location>
        <begin position="309"/>
        <end position="334"/>
    </location>
</feature>
<feature type="transmembrane region" description="Helical" evidence="5">
    <location>
        <begin position="21"/>
        <end position="44"/>
    </location>
</feature>
<protein>
    <submittedName>
        <fullName evidence="6">Major Facilitator Superfamily protein</fullName>
    </submittedName>
</protein>
<keyword evidence="7" id="KW-1185">Reference proteome</keyword>
<evidence type="ECO:0000256" key="1">
    <source>
        <dbReference type="ARBA" id="ARBA00022692"/>
    </source>
</evidence>
<sequence>MFERRIPEWLRHAPAPSVRGFARLAGFEAMVRGILIAVFPVAMYDALGDAATVSSVYFAVGVLSLFTGLLVPWLNRFVPRRWLYSAGASGFILGSAAAMVGGPQFTVLALALHATSTVTTFVCFNAYVLDYIARIELGKSETLRLFYSALGWTVGPFLGVMLWSWWAPAPFVVSATAALGMLCMFLYMRLGNGKLITRARRPAPNPLAFLGRFFRQKRLVAGWLFAVIRSCGWWAYVVYMPIYCVQNGLGDKLGGGLQSITNAGLFLSPFILRWMQRVSIRTSVRSAFLTAGLLFLVAGAGLMPPTLTVAVLFACSFFLIVLDICAGLPFLMAVKPSERTEMSAVYSSFRDVSGIATPGLAWLVLLVAPLSGIFAAAGVASLIAWRLAGKLHPRLGRARPAPDGLDLEEDADGTDPLPDRLRPAAE</sequence>